<dbReference type="STRING" id="1802525.A2975_05500"/>
<dbReference type="EMBL" id="MGHL01000019">
    <property type="protein sequence ID" value="OGM68724.1"/>
    <property type="molecule type" value="Genomic_DNA"/>
</dbReference>
<dbReference type="PANTHER" id="PTHR10000">
    <property type="entry name" value="PHOSPHOSERINE PHOSPHATASE"/>
    <property type="match status" value="1"/>
</dbReference>
<evidence type="ECO:0000313" key="1">
    <source>
        <dbReference type="EMBL" id="OGM68724.1"/>
    </source>
</evidence>
<dbReference type="InterPro" id="IPR006379">
    <property type="entry name" value="HAD-SF_hydro_IIB"/>
</dbReference>
<dbReference type="GO" id="GO:0000287">
    <property type="term" value="F:magnesium ion binding"/>
    <property type="evidence" value="ECO:0007669"/>
    <property type="project" value="TreeGrafter"/>
</dbReference>
<dbReference type="PANTHER" id="PTHR10000:SF8">
    <property type="entry name" value="HAD SUPERFAMILY HYDROLASE-LIKE, TYPE 3"/>
    <property type="match status" value="1"/>
</dbReference>
<dbReference type="Gene3D" id="3.40.50.1000">
    <property type="entry name" value="HAD superfamily/HAD-like"/>
    <property type="match status" value="1"/>
</dbReference>
<dbReference type="Proteomes" id="UP000178429">
    <property type="component" value="Unassembled WGS sequence"/>
</dbReference>
<evidence type="ECO:0008006" key="3">
    <source>
        <dbReference type="Google" id="ProtNLM"/>
    </source>
</evidence>
<accession>A0A1F8BX89</accession>
<dbReference type="Gene3D" id="3.90.1070.10">
    <property type="match status" value="1"/>
</dbReference>
<dbReference type="SUPFAM" id="SSF56784">
    <property type="entry name" value="HAD-like"/>
    <property type="match status" value="1"/>
</dbReference>
<dbReference type="AlphaFoldDB" id="A0A1F8BX89"/>
<proteinExistence type="predicted"/>
<organism evidence="1 2">
    <name type="scientific">Candidatus Woesebacteria bacterium RIFCSPLOWO2_01_FULL_44_14</name>
    <dbReference type="NCBI Taxonomy" id="1802525"/>
    <lineage>
        <taxon>Bacteria</taxon>
        <taxon>Candidatus Woeseibacteriota</taxon>
    </lineage>
</organism>
<evidence type="ECO:0000313" key="2">
    <source>
        <dbReference type="Proteomes" id="UP000178429"/>
    </source>
</evidence>
<sequence>MKPITELTRDDIKDVKLVCFDVDGVTIKKGTQIKVEETPETQTMTIRTRLLAREMRDKLIELKKHYFIAINSGRSTIYLKDVFNELLWDNVALIGEVGIFTLAKGELVQHEKFDEKALAKMRNIRSELEKYADTTRISEAFEPKQFLITFHTRFDDKNVHEIVKKIDPESEFAVIWSGEAFDILPRRLNKGTALVSLCKYLDVDLSQTIAIGNGNNDRDMTETAGIGVTTEPKVLRSDFYTTGSQHLGGFELIDKLLELNR</sequence>
<dbReference type="InterPro" id="IPR023214">
    <property type="entry name" value="HAD_sf"/>
</dbReference>
<protein>
    <recommendedName>
        <fullName evidence="3">Sucrose phosphatase-like domain-containing protein</fullName>
    </recommendedName>
</protein>
<dbReference type="GO" id="GO:0016791">
    <property type="term" value="F:phosphatase activity"/>
    <property type="evidence" value="ECO:0007669"/>
    <property type="project" value="TreeGrafter"/>
</dbReference>
<dbReference type="Pfam" id="PF08282">
    <property type="entry name" value="Hydrolase_3"/>
    <property type="match status" value="1"/>
</dbReference>
<comment type="caution">
    <text evidence="1">The sequence shown here is derived from an EMBL/GenBank/DDBJ whole genome shotgun (WGS) entry which is preliminary data.</text>
</comment>
<gene>
    <name evidence="1" type="ORF">A2975_05500</name>
</gene>
<dbReference type="InterPro" id="IPR036412">
    <property type="entry name" value="HAD-like_sf"/>
</dbReference>
<reference evidence="1 2" key="1">
    <citation type="journal article" date="2016" name="Nat. Commun.">
        <title>Thousands of microbial genomes shed light on interconnected biogeochemical processes in an aquifer system.</title>
        <authorList>
            <person name="Anantharaman K."/>
            <person name="Brown C.T."/>
            <person name="Hug L.A."/>
            <person name="Sharon I."/>
            <person name="Castelle C.J."/>
            <person name="Probst A.J."/>
            <person name="Thomas B.C."/>
            <person name="Singh A."/>
            <person name="Wilkins M.J."/>
            <person name="Karaoz U."/>
            <person name="Brodie E.L."/>
            <person name="Williams K.H."/>
            <person name="Hubbard S.S."/>
            <person name="Banfield J.F."/>
        </authorList>
    </citation>
    <scope>NUCLEOTIDE SEQUENCE [LARGE SCALE GENOMIC DNA]</scope>
</reference>
<dbReference type="GO" id="GO:0005829">
    <property type="term" value="C:cytosol"/>
    <property type="evidence" value="ECO:0007669"/>
    <property type="project" value="TreeGrafter"/>
</dbReference>
<name>A0A1F8BX89_9BACT</name>
<dbReference type="NCBIfam" id="TIGR01484">
    <property type="entry name" value="HAD-SF-IIB"/>
    <property type="match status" value="1"/>
</dbReference>